<reference evidence="1" key="1">
    <citation type="submission" date="2023-03" db="EMBL/GenBank/DDBJ databases">
        <authorList>
            <person name="Steffen K."/>
            <person name="Cardenas P."/>
        </authorList>
    </citation>
    <scope>NUCLEOTIDE SEQUENCE</scope>
</reference>
<accession>A0AA35X6F9</accession>
<name>A0AA35X6F9_GEOBA</name>
<sequence length="143" mass="15948">MKLYREAAVAKGNDVDDAYVRMPIYVGDSMEEVRADTEESTMRAFRRTADTYIRTVEAEGANASAERRQRAEQLLNTTYDDLLADRVAYGSPEQVAERLISIRDGLGLTGFIMEPNLGGSVPAERVQKSIRLYAEEVGPALRE</sequence>
<dbReference type="EMBL" id="CASHTH010003070">
    <property type="protein sequence ID" value="CAI8039895.1"/>
    <property type="molecule type" value="Genomic_DNA"/>
</dbReference>
<evidence type="ECO:0000313" key="1">
    <source>
        <dbReference type="EMBL" id="CAI8039895.1"/>
    </source>
</evidence>
<organism evidence="1 2">
    <name type="scientific">Geodia barretti</name>
    <name type="common">Barrett's horny sponge</name>
    <dbReference type="NCBI Taxonomy" id="519541"/>
    <lineage>
        <taxon>Eukaryota</taxon>
        <taxon>Metazoa</taxon>
        <taxon>Porifera</taxon>
        <taxon>Demospongiae</taxon>
        <taxon>Heteroscleromorpha</taxon>
        <taxon>Tetractinellida</taxon>
        <taxon>Astrophorina</taxon>
        <taxon>Geodiidae</taxon>
        <taxon>Geodia</taxon>
    </lineage>
</organism>
<dbReference type="Proteomes" id="UP001174909">
    <property type="component" value="Unassembled WGS sequence"/>
</dbReference>
<evidence type="ECO:0000313" key="2">
    <source>
        <dbReference type="Proteomes" id="UP001174909"/>
    </source>
</evidence>
<dbReference type="AlphaFoldDB" id="A0AA35X6F9"/>
<proteinExistence type="predicted"/>
<dbReference type="InterPro" id="IPR036661">
    <property type="entry name" value="Luciferase-like_sf"/>
</dbReference>
<dbReference type="Gene3D" id="3.20.20.30">
    <property type="entry name" value="Luciferase-like domain"/>
    <property type="match status" value="1"/>
</dbReference>
<dbReference type="SUPFAM" id="SSF51679">
    <property type="entry name" value="Bacterial luciferase-like"/>
    <property type="match status" value="1"/>
</dbReference>
<gene>
    <name evidence="1" type="ORF">GBAR_LOCUS22242</name>
</gene>
<comment type="caution">
    <text evidence="1">The sequence shown here is derived from an EMBL/GenBank/DDBJ whole genome shotgun (WGS) entry which is preliminary data.</text>
</comment>
<dbReference type="GO" id="GO:0016705">
    <property type="term" value="F:oxidoreductase activity, acting on paired donors, with incorporation or reduction of molecular oxygen"/>
    <property type="evidence" value="ECO:0007669"/>
    <property type="project" value="InterPro"/>
</dbReference>
<evidence type="ECO:0008006" key="3">
    <source>
        <dbReference type="Google" id="ProtNLM"/>
    </source>
</evidence>
<protein>
    <recommendedName>
        <fullName evidence="3">Luciferase</fullName>
    </recommendedName>
</protein>
<keyword evidence="2" id="KW-1185">Reference proteome</keyword>